<dbReference type="Pfam" id="PF16511">
    <property type="entry name" value="FERM_f0"/>
    <property type="match status" value="1"/>
</dbReference>
<dbReference type="Gene3D" id="2.30.30.40">
    <property type="entry name" value="SH3 Domains"/>
    <property type="match status" value="1"/>
</dbReference>
<feature type="domain" description="SH3" evidence="16">
    <location>
        <begin position="501"/>
        <end position="561"/>
    </location>
</feature>
<dbReference type="Pfam" id="PF07653">
    <property type="entry name" value="SH3_2"/>
    <property type="match status" value="1"/>
</dbReference>
<evidence type="ECO:0000259" key="17">
    <source>
        <dbReference type="PROSITE" id="PS50105"/>
    </source>
</evidence>
<feature type="compositionally biased region" description="Polar residues" evidence="15">
    <location>
        <begin position="1648"/>
        <end position="1667"/>
    </location>
</feature>
<feature type="repeat" description="ANK" evidence="13">
    <location>
        <begin position="318"/>
        <end position="350"/>
    </location>
</feature>
<dbReference type="SMART" id="SM00454">
    <property type="entry name" value="SAM"/>
    <property type="match status" value="1"/>
</dbReference>
<evidence type="ECO:0000256" key="4">
    <source>
        <dbReference type="ARBA" id="ARBA00022483"/>
    </source>
</evidence>
<keyword evidence="7" id="KW-0800">Toxin</keyword>
<evidence type="ECO:0000256" key="9">
    <source>
        <dbReference type="ARBA" id="ARBA00023018"/>
    </source>
</evidence>
<dbReference type="SMART" id="SM00326">
    <property type="entry name" value="SH3"/>
    <property type="match status" value="1"/>
</dbReference>
<feature type="region of interest" description="Disordered" evidence="15">
    <location>
        <begin position="1360"/>
        <end position="1454"/>
    </location>
</feature>
<feature type="region of interest" description="Disordered" evidence="15">
    <location>
        <begin position="815"/>
        <end position="857"/>
    </location>
</feature>
<dbReference type="GO" id="GO:0035255">
    <property type="term" value="F:ionotropic glutamate receptor binding"/>
    <property type="evidence" value="ECO:0007669"/>
    <property type="project" value="TreeGrafter"/>
</dbReference>
<sequence length="1830" mass="201537">MVNTYVFQQGGPWFVVLEENLKKRRRFVMKTLAMDPDDAISQDEHLVTLKVYIPDLLIQKNFQFQKDEYIWDVKEHIIDSLPKELKESFNYGIFCPPINGKAGKFLDEQRPLADYPFYGSVGYVELRYKRRVYKMMNVEEKQIKQLHTRANLRRMLDHVNSSQVEKITKMCARGMDPNFHCPETGESPLTIATSLKQPAKVIMALINGGALLDFRTKDGLTALHKAVEKNNLEALKTLLDLGASPNYKDSKGLTPLYYTLLHASDHLLTETLLHDHAFIGTCDPQGWQEVHQACKHGLVQHLEHLLFYGADMNARNASGNTPLHVCAVNDQESCARVLLFRGADKNALNFANQNPYQVAVIAGNLSLGELIRNHNAEDVVPYREMPRYNPRRRASIAPVATLSRTHSDPRLDLNLGMKPPSPCPSNCSLPPFSSISCISDASTGSSSTCTHPSGEDSEDTASGSVVTEKSVTSDSSGVCTSNSAASYESGPEHHVLFDALLPGSKCVCVADYRSLAPGHLQLSSGDTVEIINEAEDGLLLGKVHNGQVGYFPASCVQEINPHFDNLQTTGYPRVEGRREKCAKRVSTIPRRWKTFGEPRTVILHKGKKGFGFVLRGAKASSPLMEKESNVSWPSQYLEDVNKGGVADLAGLKKGDYLLEINGQDVSQASHEHVVSIIQQSGNLVAMTVTTLRNPPVGTSVENPPLPYRQCATLPRKLVGKKAPAPPKRDPKTTLSVGRVRARSMVAGLAEIESLDRTLNEYDSEGRSTKSSSVESIPNKAAMKAANSQLTKTASIKARPSSQRVSAAELEQFFARQGSKRHLRSHTLNTRSRSDGRPPKVYGSVAEMKRSKASRSKLTETTLKVNKEFSSTPDLKAANINSLSRNHAVRKKSLSQEDLQNVQGNRHSWACTPNGYNSYLGLCDNEEYCLNYNDAWRSIEDVYDSTIPIEKRDINSDIYAQTLPLPKKDKTFRTSCPPPSHPPPPPPVGQVVKVDVSKALGEYANVNMMDEDRNSHVMSSFRPGDSAKLYASPEVVMSVGYKSEPVSVAKDTVHPRRAGGGSSLRSQSLPPKISVNKSDKGSTTSSEAENSGDSGGLYSTFKKTSRQRDSMSTDSGHVSDRGALWSLKGKPTVTSAYSSKFDFEDSDAGSPQNYPTVKTPSHEPFIPEPDYESSEDDFVPISVDKGGNLSTFGKGESGVQEEKVPSHSDFSDKQQTPIDTPAPLSPHTEAKRAIQEARERLRFSQKPLDKNATVVFISGKITEHKVEKSEIQLHRTEEGRLTGTVVISTTNEPQESLYLSSSILKTYENEKSATPRYPSRDAPASEYAKYRQQILSGMNQTLNSESGPAPVVEVVQSDVATEKSDSIQVPEPDDKKDFKLSSSDGLKITLTGAQKPPDIKNTANESKLVGSPYLHHKSITSDNAENSSSGVSSDIETQSDQIGVLSSSTEDDSKAETVVQFPEYGLSLEIPNINQSKSDKPLENISDNKIKDASNISSELETCDQKNAKESALLLASELQSLRNSSAESKPKNYVEKAFKESSVNVIKNAQTKDKKHSTASPRRHQKHASDMINTKSSTESSLEESLEVLRLQINSLGIGAVNEVDVFTELVPPPPEFAAAAAASLESTTRKESYSSSEIAIAPPPEFSDNSPQLRNRTSSHRTASNIHQRKNYPLSCHLNTSSNSVDLNFLTSLRSKSPNIMQMVRKDKKSCLGSGSVNVHLPCTSGLRHLPSFNPPEHSLQHESASNDLSRLKSVQKEFRFKLLQEWTSNDIADWLDSLFLPEYKQRFSEAGITGAKLANMDSNDLMGLGVKQMGHRLNMERSLKRYLK</sequence>
<evidence type="ECO:0000313" key="19">
    <source>
        <dbReference type="EMBL" id="GFT03148.1"/>
    </source>
</evidence>
<dbReference type="EMBL" id="BMAW01102198">
    <property type="protein sequence ID" value="GFT03148.1"/>
    <property type="molecule type" value="Genomic_DNA"/>
</dbReference>
<dbReference type="Gene3D" id="3.10.20.90">
    <property type="entry name" value="Phosphatidylinositol 3-kinase Catalytic Subunit, Chain A, domain 1"/>
    <property type="match status" value="1"/>
</dbReference>
<dbReference type="Gene3D" id="1.10.150.50">
    <property type="entry name" value="Transcription Factor, Ets-1"/>
    <property type="match status" value="1"/>
</dbReference>
<evidence type="ECO:0000256" key="7">
    <source>
        <dbReference type="ARBA" id="ARBA00022656"/>
    </source>
</evidence>
<dbReference type="InterPro" id="IPR002110">
    <property type="entry name" value="Ankyrin_rpt"/>
</dbReference>
<dbReference type="SUPFAM" id="SSF47769">
    <property type="entry name" value="SAM/Pointed domain"/>
    <property type="match status" value="1"/>
</dbReference>
<dbReference type="GO" id="GO:0044218">
    <property type="term" value="C:other organism cell membrane"/>
    <property type="evidence" value="ECO:0007669"/>
    <property type="project" value="UniProtKB-KW"/>
</dbReference>
<feature type="region of interest" description="Disordered" evidence="15">
    <location>
        <begin position="1142"/>
        <end position="1163"/>
    </location>
</feature>
<dbReference type="CDD" id="cd17091">
    <property type="entry name" value="FERM_F0_SHANK"/>
    <property type="match status" value="1"/>
</dbReference>
<dbReference type="InterPro" id="IPR051569">
    <property type="entry name" value="SHANK"/>
</dbReference>
<keyword evidence="4" id="KW-0268">Exocytosis</keyword>
<name>A0A8X6NAV0_NEPPI</name>
<dbReference type="Pfam" id="PF12796">
    <property type="entry name" value="Ank_2"/>
    <property type="match status" value="2"/>
</dbReference>
<feature type="compositionally biased region" description="Polar residues" evidence="15">
    <location>
        <begin position="785"/>
        <end position="802"/>
    </location>
</feature>
<feature type="compositionally biased region" description="Basic residues" evidence="15">
    <location>
        <begin position="1553"/>
        <end position="1566"/>
    </location>
</feature>
<dbReference type="SUPFAM" id="SSF50044">
    <property type="entry name" value="SH3-domain"/>
    <property type="match status" value="1"/>
</dbReference>
<dbReference type="GO" id="GO:0005576">
    <property type="term" value="C:extracellular region"/>
    <property type="evidence" value="ECO:0007669"/>
    <property type="project" value="UniProtKB-SubCell"/>
</dbReference>
<dbReference type="PROSITE" id="PS50105">
    <property type="entry name" value="SAM_DOMAIN"/>
    <property type="match status" value="1"/>
</dbReference>
<evidence type="ECO:0000256" key="13">
    <source>
        <dbReference type="PROSITE-ProRule" id="PRU00023"/>
    </source>
</evidence>
<evidence type="ECO:0000259" key="16">
    <source>
        <dbReference type="PROSITE" id="PS50002"/>
    </source>
</evidence>
<keyword evidence="10" id="KW-0638">Presynaptic neurotoxin</keyword>
<evidence type="ECO:0000256" key="2">
    <source>
        <dbReference type="ARBA" id="ARBA00004613"/>
    </source>
</evidence>
<evidence type="ECO:0000256" key="12">
    <source>
        <dbReference type="ARBA" id="ARBA00034105"/>
    </source>
</evidence>
<dbReference type="Proteomes" id="UP000887013">
    <property type="component" value="Unassembled WGS sequence"/>
</dbReference>
<feature type="compositionally biased region" description="Basic and acidic residues" evidence="15">
    <location>
        <begin position="1199"/>
        <end position="1211"/>
    </location>
</feature>
<dbReference type="SUPFAM" id="SSF50156">
    <property type="entry name" value="PDZ domain-like"/>
    <property type="match status" value="1"/>
</dbReference>
<dbReference type="GO" id="GO:0045211">
    <property type="term" value="C:postsynaptic membrane"/>
    <property type="evidence" value="ECO:0007669"/>
    <property type="project" value="TreeGrafter"/>
</dbReference>
<proteinExistence type="predicted"/>
<feature type="region of interest" description="Disordered" evidence="15">
    <location>
        <begin position="1186"/>
        <end position="1232"/>
    </location>
</feature>
<evidence type="ECO:0000256" key="10">
    <source>
        <dbReference type="ARBA" id="ARBA00023028"/>
    </source>
</evidence>
<feature type="compositionally biased region" description="Polar residues" evidence="15">
    <location>
        <begin position="460"/>
        <end position="486"/>
    </location>
</feature>
<dbReference type="GO" id="GO:0044231">
    <property type="term" value="C:host cell presynaptic membrane"/>
    <property type="evidence" value="ECO:0007669"/>
    <property type="project" value="UniProtKB-KW"/>
</dbReference>
<dbReference type="InterPro" id="IPR013761">
    <property type="entry name" value="SAM/pointed_sf"/>
</dbReference>
<comment type="subcellular location">
    <subcellularLocation>
        <location evidence="12">Postsynaptic density</location>
    </subcellularLocation>
    <subcellularLocation>
        <location evidence="2">Secreted</location>
    </subcellularLocation>
    <subcellularLocation>
        <location evidence="1">Target cell membrane</location>
    </subcellularLocation>
</comment>
<keyword evidence="20" id="KW-1185">Reference proteome</keyword>
<evidence type="ECO:0000313" key="20">
    <source>
        <dbReference type="Proteomes" id="UP000887013"/>
    </source>
</evidence>
<dbReference type="PROSITE" id="PS50002">
    <property type="entry name" value="SH3"/>
    <property type="match status" value="1"/>
</dbReference>
<keyword evidence="11" id="KW-1053">Target membrane</keyword>
<dbReference type="GO" id="GO:0030160">
    <property type="term" value="F:synaptic receptor adaptor activity"/>
    <property type="evidence" value="ECO:0007669"/>
    <property type="project" value="TreeGrafter"/>
</dbReference>
<dbReference type="InterPro" id="IPR036028">
    <property type="entry name" value="SH3-like_dom_sf"/>
</dbReference>
<evidence type="ECO:0000256" key="15">
    <source>
        <dbReference type="SAM" id="MobiDB-lite"/>
    </source>
</evidence>
<feature type="repeat" description="ANK" evidence="13">
    <location>
        <begin position="285"/>
        <end position="317"/>
    </location>
</feature>
<feature type="region of interest" description="Disordered" evidence="15">
    <location>
        <begin position="446"/>
        <end position="488"/>
    </location>
</feature>
<keyword evidence="9" id="KW-0770">Synapse</keyword>
<dbReference type="InterPro" id="IPR032425">
    <property type="entry name" value="FERM_f0"/>
</dbReference>
<evidence type="ECO:0000256" key="3">
    <source>
        <dbReference type="ARBA" id="ARBA00022443"/>
    </source>
</evidence>
<protein>
    <submittedName>
        <fullName evidence="19">SH3 and multiple ankyrin repeat domains protein 3</fullName>
    </submittedName>
</protein>
<dbReference type="PROSITE" id="PS50088">
    <property type="entry name" value="ANK_REPEAT"/>
    <property type="match status" value="3"/>
</dbReference>
<dbReference type="InterPro" id="IPR036770">
    <property type="entry name" value="Ankyrin_rpt-contain_sf"/>
</dbReference>
<accession>A0A8X6NAV0</accession>
<feature type="region of interest" description="Disordered" evidence="15">
    <location>
        <begin position="761"/>
        <end position="802"/>
    </location>
</feature>
<dbReference type="Pfam" id="PF00595">
    <property type="entry name" value="PDZ"/>
    <property type="match status" value="1"/>
</dbReference>
<evidence type="ECO:0000256" key="1">
    <source>
        <dbReference type="ARBA" id="ARBA00004175"/>
    </source>
</evidence>
<gene>
    <name evidence="19" type="primary">Shank3</name>
    <name evidence="19" type="ORF">NPIL_305431</name>
</gene>
<dbReference type="InterPro" id="IPR001660">
    <property type="entry name" value="SAM"/>
</dbReference>
<dbReference type="GO" id="GO:0043197">
    <property type="term" value="C:dendritic spine"/>
    <property type="evidence" value="ECO:0007669"/>
    <property type="project" value="TreeGrafter"/>
</dbReference>
<feature type="compositionally biased region" description="Pro residues" evidence="15">
    <location>
        <begin position="975"/>
        <end position="987"/>
    </location>
</feature>
<reference evidence="19" key="1">
    <citation type="submission" date="2020-08" db="EMBL/GenBank/DDBJ databases">
        <title>Multicomponent nature underlies the extraordinary mechanical properties of spider dragline silk.</title>
        <authorList>
            <person name="Kono N."/>
            <person name="Nakamura H."/>
            <person name="Mori M."/>
            <person name="Yoshida Y."/>
            <person name="Ohtoshi R."/>
            <person name="Malay A.D."/>
            <person name="Moran D.A.P."/>
            <person name="Tomita M."/>
            <person name="Numata K."/>
            <person name="Arakawa K."/>
        </authorList>
    </citation>
    <scope>NUCLEOTIDE SEQUENCE</scope>
</reference>
<feature type="domain" description="PDZ" evidence="18">
    <location>
        <begin position="600"/>
        <end position="692"/>
    </location>
</feature>
<feature type="compositionally biased region" description="Polar residues" evidence="15">
    <location>
        <begin position="1148"/>
        <end position="1158"/>
    </location>
</feature>
<dbReference type="SUPFAM" id="SSF48403">
    <property type="entry name" value="Ankyrin repeat"/>
    <property type="match status" value="1"/>
</dbReference>
<dbReference type="CDD" id="cd06746">
    <property type="entry name" value="PDZ_SHANK1_3-like"/>
    <property type="match status" value="1"/>
</dbReference>
<feature type="compositionally biased region" description="Polar residues" evidence="15">
    <location>
        <begin position="1080"/>
        <end position="1091"/>
    </location>
</feature>
<feature type="region of interest" description="Disordered" evidence="15">
    <location>
        <begin position="1634"/>
        <end position="1669"/>
    </location>
</feature>
<dbReference type="GO" id="GO:0006887">
    <property type="term" value="P:exocytosis"/>
    <property type="evidence" value="ECO:0007669"/>
    <property type="project" value="UniProtKB-KW"/>
</dbReference>
<keyword evidence="5" id="KW-0964">Secreted</keyword>
<dbReference type="SMART" id="SM00248">
    <property type="entry name" value="ANK"/>
    <property type="match status" value="4"/>
</dbReference>
<keyword evidence="3 14" id="KW-0728">SH3 domain</keyword>
<keyword evidence="11" id="KW-0472">Membrane</keyword>
<evidence type="ECO:0000256" key="14">
    <source>
        <dbReference type="PROSITE-ProRule" id="PRU00192"/>
    </source>
</evidence>
<evidence type="ECO:0000256" key="6">
    <source>
        <dbReference type="ARBA" id="ARBA00022537"/>
    </source>
</evidence>
<dbReference type="Pfam" id="PF00536">
    <property type="entry name" value="SAM_1"/>
    <property type="match status" value="1"/>
</dbReference>
<dbReference type="PANTHER" id="PTHR24135">
    <property type="entry name" value="SH3 AND MULTIPLE ANKYRIN REPEAT DOMAINS PROTEIN"/>
    <property type="match status" value="1"/>
</dbReference>
<dbReference type="GO" id="GO:0014069">
    <property type="term" value="C:postsynaptic density"/>
    <property type="evidence" value="ECO:0007669"/>
    <property type="project" value="UniProtKB-SubCell"/>
</dbReference>
<comment type="caution">
    <text evidence="19">The sequence shown here is derived from an EMBL/GenBank/DDBJ whole genome shotgun (WGS) entry which is preliminary data.</text>
</comment>
<dbReference type="Gene3D" id="1.25.40.20">
    <property type="entry name" value="Ankyrin repeat-containing domain"/>
    <property type="match status" value="2"/>
</dbReference>
<dbReference type="PROSITE" id="PS50106">
    <property type="entry name" value="PDZ"/>
    <property type="match status" value="1"/>
</dbReference>
<evidence type="ECO:0000256" key="11">
    <source>
        <dbReference type="ARBA" id="ARBA00023298"/>
    </source>
</evidence>
<dbReference type="GO" id="GO:0090729">
    <property type="term" value="F:toxin activity"/>
    <property type="evidence" value="ECO:0007669"/>
    <property type="project" value="UniProtKB-KW"/>
</dbReference>
<dbReference type="InterPro" id="IPR001478">
    <property type="entry name" value="PDZ"/>
</dbReference>
<dbReference type="InterPro" id="IPR036034">
    <property type="entry name" value="PDZ_sf"/>
</dbReference>
<keyword evidence="8" id="KW-0528">Neurotoxin</keyword>
<feature type="repeat" description="ANK" evidence="13">
    <location>
        <begin position="218"/>
        <end position="250"/>
    </location>
</feature>
<dbReference type="PANTHER" id="PTHR24135:SF28">
    <property type="entry name" value="LD13733P"/>
    <property type="match status" value="1"/>
</dbReference>
<dbReference type="SMART" id="SM00228">
    <property type="entry name" value="PDZ"/>
    <property type="match status" value="1"/>
</dbReference>
<feature type="compositionally biased region" description="Polar residues" evidence="15">
    <location>
        <begin position="1419"/>
        <end position="1447"/>
    </location>
</feature>
<feature type="region of interest" description="Disordered" evidence="15">
    <location>
        <begin position="1548"/>
        <end position="1579"/>
    </location>
</feature>
<evidence type="ECO:0000256" key="8">
    <source>
        <dbReference type="ARBA" id="ARBA00022699"/>
    </source>
</evidence>
<feature type="region of interest" description="Disordered" evidence="15">
    <location>
        <begin position="967"/>
        <end position="988"/>
    </location>
</feature>
<feature type="region of interest" description="Disordered" evidence="15">
    <location>
        <begin position="1051"/>
        <end position="1121"/>
    </location>
</feature>
<keyword evidence="6" id="KW-1052">Target cell membrane</keyword>
<dbReference type="PROSITE" id="PS50297">
    <property type="entry name" value="ANK_REP_REGION"/>
    <property type="match status" value="3"/>
</dbReference>
<feature type="domain" description="SAM" evidence="17">
    <location>
        <begin position="1768"/>
        <end position="1830"/>
    </location>
</feature>
<organism evidence="19 20">
    <name type="scientific">Nephila pilipes</name>
    <name type="common">Giant wood spider</name>
    <name type="synonym">Nephila maculata</name>
    <dbReference type="NCBI Taxonomy" id="299642"/>
    <lineage>
        <taxon>Eukaryota</taxon>
        <taxon>Metazoa</taxon>
        <taxon>Ecdysozoa</taxon>
        <taxon>Arthropoda</taxon>
        <taxon>Chelicerata</taxon>
        <taxon>Arachnida</taxon>
        <taxon>Araneae</taxon>
        <taxon>Araneomorphae</taxon>
        <taxon>Entelegynae</taxon>
        <taxon>Araneoidea</taxon>
        <taxon>Nephilidae</taxon>
        <taxon>Nephila</taxon>
    </lineage>
</organism>
<keyword evidence="13" id="KW-0040">ANK repeat</keyword>
<dbReference type="OrthoDB" id="445896at2759"/>
<dbReference type="InterPro" id="IPR001452">
    <property type="entry name" value="SH3_domain"/>
</dbReference>
<dbReference type="Gene3D" id="2.30.42.10">
    <property type="match status" value="1"/>
</dbReference>
<evidence type="ECO:0000259" key="18">
    <source>
        <dbReference type="PROSITE" id="PS50106"/>
    </source>
</evidence>
<evidence type="ECO:0000256" key="5">
    <source>
        <dbReference type="ARBA" id="ARBA00022525"/>
    </source>
</evidence>